<dbReference type="SMART" id="SM00448">
    <property type="entry name" value="REC"/>
    <property type="match status" value="1"/>
</dbReference>
<evidence type="ECO:0000259" key="4">
    <source>
        <dbReference type="PROSITE" id="PS50110"/>
    </source>
</evidence>
<dbReference type="GO" id="GO:0000160">
    <property type="term" value="P:phosphorelay signal transduction system"/>
    <property type="evidence" value="ECO:0007669"/>
    <property type="project" value="UniProtKB-KW"/>
</dbReference>
<organism evidence="5 6">
    <name type="scientific">Candidatus Vogelbacteria bacterium RIFOXYD1_FULL_46_19</name>
    <dbReference type="NCBI Taxonomy" id="1802439"/>
    <lineage>
        <taxon>Bacteria</taxon>
        <taxon>Candidatus Vogeliibacteriota</taxon>
    </lineage>
</organism>
<dbReference type="CDD" id="cd17574">
    <property type="entry name" value="REC_OmpR"/>
    <property type="match status" value="1"/>
</dbReference>
<proteinExistence type="predicted"/>
<evidence type="ECO:0000313" key="6">
    <source>
        <dbReference type="Proteomes" id="UP000177838"/>
    </source>
</evidence>
<dbReference type="EMBL" id="MHTK01000006">
    <property type="protein sequence ID" value="OHA59546.1"/>
    <property type="molecule type" value="Genomic_DNA"/>
</dbReference>
<dbReference type="Pfam" id="PF00072">
    <property type="entry name" value="Response_reg"/>
    <property type="match status" value="1"/>
</dbReference>
<feature type="modified residue" description="4-aspartylphosphate" evidence="3">
    <location>
        <position position="61"/>
    </location>
</feature>
<dbReference type="InterPro" id="IPR011006">
    <property type="entry name" value="CheY-like_superfamily"/>
</dbReference>
<dbReference type="SUPFAM" id="SSF52172">
    <property type="entry name" value="CheY-like"/>
    <property type="match status" value="1"/>
</dbReference>
<evidence type="ECO:0000256" key="1">
    <source>
        <dbReference type="ARBA" id="ARBA00022553"/>
    </source>
</evidence>
<accession>A0A1G2QG55</accession>
<dbReference type="Proteomes" id="UP000177838">
    <property type="component" value="Unassembled WGS sequence"/>
</dbReference>
<evidence type="ECO:0000313" key="5">
    <source>
        <dbReference type="EMBL" id="OHA59546.1"/>
    </source>
</evidence>
<sequence length="130" mass="14373">MSPAISEPHKLTILVAEDDDFLSRVLIDKLEKENFKTIAAVDGEQAIQKIKTESIDLIILDMIMPKKTGFDVIDEVKNNPASKDIPIIILSNLGQESDIEQAKQKGVNDYLVKANISMVSVVQKIRAILG</sequence>
<feature type="domain" description="Response regulatory" evidence="4">
    <location>
        <begin position="12"/>
        <end position="128"/>
    </location>
</feature>
<comment type="caution">
    <text evidence="5">The sequence shown here is derived from an EMBL/GenBank/DDBJ whole genome shotgun (WGS) entry which is preliminary data.</text>
</comment>
<protein>
    <recommendedName>
        <fullName evidence="4">Response regulatory domain-containing protein</fullName>
    </recommendedName>
</protein>
<name>A0A1G2QG55_9BACT</name>
<reference evidence="5 6" key="1">
    <citation type="journal article" date="2016" name="Nat. Commun.">
        <title>Thousands of microbial genomes shed light on interconnected biogeochemical processes in an aquifer system.</title>
        <authorList>
            <person name="Anantharaman K."/>
            <person name="Brown C.T."/>
            <person name="Hug L.A."/>
            <person name="Sharon I."/>
            <person name="Castelle C.J."/>
            <person name="Probst A.J."/>
            <person name="Thomas B.C."/>
            <person name="Singh A."/>
            <person name="Wilkins M.J."/>
            <person name="Karaoz U."/>
            <person name="Brodie E.L."/>
            <person name="Williams K.H."/>
            <person name="Hubbard S.S."/>
            <person name="Banfield J.F."/>
        </authorList>
    </citation>
    <scope>NUCLEOTIDE SEQUENCE [LARGE SCALE GENOMIC DNA]</scope>
</reference>
<keyword evidence="2" id="KW-0902">Two-component regulatory system</keyword>
<dbReference type="Gene3D" id="3.40.50.2300">
    <property type="match status" value="1"/>
</dbReference>
<dbReference type="STRING" id="1802439.A2589_01640"/>
<dbReference type="InterPro" id="IPR001789">
    <property type="entry name" value="Sig_transdc_resp-reg_receiver"/>
</dbReference>
<keyword evidence="1 3" id="KW-0597">Phosphoprotein</keyword>
<evidence type="ECO:0000256" key="2">
    <source>
        <dbReference type="ARBA" id="ARBA00023012"/>
    </source>
</evidence>
<gene>
    <name evidence="5" type="ORF">A2589_01640</name>
</gene>
<dbReference type="AlphaFoldDB" id="A0A1G2QG55"/>
<dbReference type="InterPro" id="IPR050595">
    <property type="entry name" value="Bact_response_regulator"/>
</dbReference>
<evidence type="ECO:0000256" key="3">
    <source>
        <dbReference type="PROSITE-ProRule" id="PRU00169"/>
    </source>
</evidence>
<dbReference type="PROSITE" id="PS50110">
    <property type="entry name" value="RESPONSE_REGULATORY"/>
    <property type="match status" value="1"/>
</dbReference>
<dbReference type="PANTHER" id="PTHR44591">
    <property type="entry name" value="STRESS RESPONSE REGULATOR PROTEIN 1"/>
    <property type="match status" value="1"/>
</dbReference>
<dbReference type="PANTHER" id="PTHR44591:SF14">
    <property type="entry name" value="PROTEIN PILG"/>
    <property type="match status" value="1"/>
</dbReference>